<proteinExistence type="inferred from homology"/>
<accession>A0A1B1NVX2</accession>
<dbReference type="SUPFAM" id="SSF53850">
    <property type="entry name" value="Periplasmic binding protein-like II"/>
    <property type="match status" value="1"/>
</dbReference>
<dbReference type="InterPro" id="IPR036388">
    <property type="entry name" value="WH-like_DNA-bd_sf"/>
</dbReference>
<dbReference type="PATRIC" id="fig|45658.6.peg.4128"/>
<keyword evidence="4" id="KW-0804">Transcription</keyword>
<evidence type="ECO:0000256" key="1">
    <source>
        <dbReference type="ARBA" id="ARBA00009437"/>
    </source>
</evidence>
<protein>
    <submittedName>
        <fullName evidence="5">Nodulation protein D</fullName>
    </submittedName>
</protein>
<dbReference type="Gene3D" id="3.40.190.10">
    <property type="entry name" value="Periplasmic binding protein-like II"/>
    <property type="match status" value="2"/>
</dbReference>
<dbReference type="Gene3D" id="1.10.10.10">
    <property type="entry name" value="Winged helix-like DNA-binding domain superfamily/Winged helix DNA-binding domain"/>
    <property type="match status" value="1"/>
</dbReference>
<dbReference type="PRINTS" id="PR00039">
    <property type="entry name" value="HTHLYSR"/>
</dbReference>
<dbReference type="InterPro" id="IPR037402">
    <property type="entry name" value="YidZ_PBP2"/>
</dbReference>
<evidence type="ECO:0000256" key="2">
    <source>
        <dbReference type="ARBA" id="ARBA00023015"/>
    </source>
</evidence>
<dbReference type="Pfam" id="PF00126">
    <property type="entry name" value="HTH_1"/>
    <property type="match status" value="1"/>
</dbReference>
<dbReference type="EMBL" id="MDCJ01000007">
    <property type="protein sequence ID" value="ODS04998.1"/>
    <property type="molecule type" value="Genomic_DNA"/>
</dbReference>
<evidence type="ECO:0000313" key="5">
    <source>
        <dbReference type="EMBL" id="ODS04998.1"/>
    </source>
</evidence>
<gene>
    <name evidence="5" type="ORF">VSF3289_04138</name>
</gene>
<dbReference type="AlphaFoldDB" id="A0A1B1NVX2"/>
<organism evidence="5 6">
    <name type="scientific">Vibrio scophthalmi</name>
    <dbReference type="NCBI Taxonomy" id="45658"/>
    <lineage>
        <taxon>Bacteria</taxon>
        <taxon>Pseudomonadati</taxon>
        <taxon>Pseudomonadota</taxon>
        <taxon>Gammaproteobacteria</taxon>
        <taxon>Vibrionales</taxon>
        <taxon>Vibrionaceae</taxon>
        <taxon>Vibrio</taxon>
    </lineage>
</organism>
<evidence type="ECO:0000313" key="6">
    <source>
        <dbReference type="Proteomes" id="UP000095131"/>
    </source>
</evidence>
<dbReference type="OrthoDB" id="8557381at2"/>
<dbReference type="InterPro" id="IPR005119">
    <property type="entry name" value="LysR_subst-bd"/>
</dbReference>
<dbReference type="RefSeq" id="WP_065431896.1">
    <property type="nucleotide sequence ID" value="NZ_CP016308.1"/>
</dbReference>
<dbReference type="InterPro" id="IPR000847">
    <property type="entry name" value="LysR_HTH_N"/>
</dbReference>
<keyword evidence="3" id="KW-0238">DNA-binding</keyword>
<comment type="similarity">
    <text evidence="1">Belongs to the LysR transcriptional regulatory family.</text>
</comment>
<dbReference type="PANTHER" id="PTHR30118:SF15">
    <property type="entry name" value="TRANSCRIPTIONAL REGULATORY PROTEIN"/>
    <property type="match status" value="1"/>
</dbReference>
<dbReference type="GO" id="GO:0003677">
    <property type="term" value="F:DNA binding"/>
    <property type="evidence" value="ECO:0007669"/>
    <property type="project" value="UniProtKB-KW"/>
</dbReference>
<evidence type="ECO:0000256" key="3">
    <source>
        <dbReference type="ARBA" id="ARBA00023125"/>
    </source>
</evidence>
<dbReference type="SUPFAM" id="SSF46785">
    <property type="entry name" value="Winged helix' DNA-binding domain"/>
    <property type="match status" value="1"/>
</dbReference>
<dbReference type="KEGG" id="vsc:VSVS12_04159"/>
<name>A0A1B1NVX2_9VIBR</name>
<evidence type="ECO:0000256" key="4">
    <source>
        <dbReference type="ARBA" id="ARBA00023163"/>
    </source>
</evidence>
<dbReference type="CDD" id="cd08417">
    <property type="entry name" value="PBP2_Nitroaromatics_like"/>
    <property type="match status" value="1"/>
</dbReference>
<reference evidence="5 6" key="1">
    <citation type="submission" date="2016-08" db="EMBL/GenBank/DDBJ databases">
        <title>Genome sequencing of Vibrio scophthalmi strain FP3289, an isolated from Paralichthys olivaceus.</title>
        <authorList>
            <person name="Han H.-J."/>
        </authorList>
    </citation>
    <scope>NUCLEOTIDE SEQUENCE [LARGE SCALE GENOMIC DNA]</scope>
    <source>
        <strain evidence="5 6">FP3289</strain>
    </source>
</reference>
<dbReference type="GO" id="GO:0003700">
    <property type="term" value="F:DNA-binding transcription factor activity"/>
    <property type="evidence" value="ECO:0007669"/>
    <property type="project" value="InterPro"/>
</dbReference>
<dbReference type="InterPro" id="IPR050389">
    <property type="entry name" value="LysR-type_TF"/>
</dbReference>
<comment type="caution">
    <text evidence="5">The sequence shown here is derived from an EMBL/GenBank/DDBJ whole genome shotgun (WGS) entry which is preliminary data.</text>
</comment>
<dbReference type="PANTHER" id="PTHR30118">
    <property type="entry name" value="HTH-TYPE TRANSCRIPTIONAL REGULATOR LEUO-RELATED"/>
    <property type="match status" value="1"/>
</dbReference>
<dbReference type="Pfam" id="PF03466">
    <property type="entry name" value="LysR_substrate"/>
    <property type="match status" value="1"/>
</dbReference>
<keyword evidence="2" id="KW-0805">Transcription regulation</keyword>
<sequence length="306" mass="34331">MINHINLNLLRSLQVLLEECHVSRAAQRLNITQSAVSRQLAQLRTLCDDPLLVRNGNVLVATPRAQVLLSRVNSLLTQADELFSDIPFAPDSWQQEFVFSSSDYVAQFIVPEVVSLLSQQAPLVDLTYRLWQPDYLTQIQSTGIDLASTMLAQPPEQLSSILIGQDNSVCLMREHHPLMAKSLWCSDDIVGFPHLKVTGGGDKDSHADFALSALGLKRRIAVKVPFFSAAVNALQSSDLLMIVPEHIAINLAKQAPLSYRSLPFETTAHLYWLMWHPKFDQDKAHTWMRNNVLQVMQHSPFSIGMI</sequence>
<dbReference type="Proteomes" id="UP000095131">
    <property type="component" value="Unassembled WGS sequence"/>
</dbReference>
<dbReference type="InterPro" id="IPR036390">
    <property type="entry name" value="WH_DNA-bd_sf"/>
</dbReference>
<dbReference type="PROSITE" id="PS50931">
    <property type="entry name" value="HTH_LYSR"/>
    <property type="match status" value="1"/>
</dbReference>